<dbReference type="RefSeq" id="WP_271987065.1">
    <property type="nucleotide sequence ID" value="NZ_JAQMFS010000029.1"/>
</dbReference>
<dbReference type="PROSITE" id="PS51191">
    <property type="entry name" value="FEMABX"/>
    <property type="match status" value="1"/>
</dbReference>
<protein>
    <recommendedName>
        <fullName evidence="9">Lipid II:glycine glycyltransferase</fullName>
        <ecNumber evidence="8">2.3.2.16</ecNumber>
    </recommendedName>
    <alternativeName>
        <fullName evidence="10">Factor essential for expression of methicillin resistance X</fullName>
    </alternativeName>
</protein>
<dbReference type="GO" id="GO:0005737">
    <property type="term" value="C:cytoplasm"/>
    <property type="evidence" value="ECO:0007669"/>
    <property type="project" value="UniProtKB-SubCell"/>
</dbReference>
<comment type="similarity">
    <text evidence="2">Belongs to the FemABX family.</text>
</comment>
<evidence type="ECO:0000256" key="2">
    <source>
        <dbReference type="ARBA" id="ARBA00009943"/>
    </source>
</evidence>
<dbReference type="InterPro" id="IPR003447">
    <property type="entry name" value="FEMABX"/>
</dbReference>
<dbReference type="Gene3D" id="1.20.58.90">
    <property type="match status" value="1"/>
</dbReference>
<comment type="caution">
    <text evidence="13">The sequence shown here is derived from an EMBL/GenBank/DDBJ whole genome shotgun (WGS) entry which is preliminary data.</text>
</comment>
<dbReference type="InterPro" id="IPR050644">
    <property type="entry name" value="PG_Glycine_Bridge_Synth"/>
</dbReference>
<sequence>MKFIDNIDINQYTDFILQNDYCTIFQSPEWTQIKDNWDFKRIGVVDDNDNLLATAQILIRKGMWYLPRGPLLDYNNIELLNYFLENLAKYARKNKAKLVKIDIPKPLNNERLEAFNKESENLVDKNILNAFKSNKFSHRGLTMKMSDTIQPRFNAVTMLEDFPEKLPKHTKRLLKDVDKRFVEVRQVEIDKLDDLMFVLECTENRKNISLRNRDYFKKLMELYKERALVYIAYLDIANALAKTREKKETLEQEILKLGENMHKKRKTLEDQFNSTKKLIEFFESFNSTQEEILCGVISIAYGKNAEMLYAGMNDKFSKIPAQYKTYVDSMLKMKELGCTTASMGGIEGDLSDSLLAFKSNFAPNIVEYYGEFDLVISHTFNLMYNYGLPLRRKILKLIKR</sequence>
<dbReference type="AlphaFoldDB" id="A0AAW6B2M6"/>
<keyword evidence="12" id="KW-0175">Coiled coil</keyword>
<reference evidence="13" key="1">
    <citation type="submission" date="2023-08" db="EMBL/GenBank/DDBJ databases">
        <title>Dental plaque isolates bound by oral lectin ZG16B.</title>
        <authorList>
            <person name="Ghosh S."/>
        </authorList>
    </citation>
    <scope>NUCLEOTIDE SEQUENCE</scope>
    <source>
        <strain evidence="13">DP3_5B</strain>
    </source>
</reference>
<dbReference type="Gene3D" id="3.40.630.30">
    <property type="match status" value="2"/>
</dbReference>
<organism evidence="13 14">
    <name type="scientific">Gemella haemolysans</name>
    <dbReference type="NCBI Taxonomy" id="1379"/>
    <lineage>
        <taxon>Bacteria</taxon>
        <taxon>Bacillati</taxon>
        <taxon>Bacillota</taxon>
        <taxon>Bacilli</taxon>
        <taxon>Bacillales</taxon>
        <taxon>Gemellaceae</taxon>
        <taxon>Gemella</taxon>
    </lineage>
</organism>
<evidence type="ECO:0000256" key="7">
    <source>
        <dbReference type="ARBA" id="ARBA00023316"/>
    </source>
</evidence>
<name>A0AAW6B2M6_9BACL</name>
<keyword evidence="6" id="KW-0012">Acyltransferase</keyword>
<dbReference type="GO" id="GO:0009252">
    <property type="term" value="P:peptidoglycan biosynthetic process"/>
    <property type="evidence" value="ECO:0007669"/>
    <property type="project" value="UniProtKB-KW"/>
</dbReference>
<dbReference type="EC" id="2.3.2.16" evidence="8"/>
<proteinExistence type="inferred from homology"/>
<accession>A0AAW6B2M6</accession>
<evidence type="ECO:0000313" key="13">
    <source>
        <dbReference type="EMBL" id="MDB6185680.1"/>
    </source>
</evidence>
<keyword evidence="5" id="KW-0573">Peptidoglycan synthesis</keyword>
<evidence type="ECO:0000256" key="6">
    <source>
        <dbReference type="ARBA" id="ARBA00023315"/>
    </source>
</evidence>
<evidence type="ECO:0000256" key="4">
    <source>
        <dbReference type="ARBA" id="ARBA00022960"/>
    </source>
</evidence>
<dbReference type="SUPFAM" id="SSF55729">
    <property type="entry name" value="Acyl-CoA N-acyltransferases (Nat)"/>
    <property type="match status" value="2"/>
</dbReference>
<evidence type="ECO:0000313" key="14">
    <source>
        <dbReference type="Proteomes" id="UP001212217"/>
    </source>
</evidence>
<dbReference type="GO" id="GO:0016755">
    <property type="term" value="F:aminoacyltransferase activity"/>
    <property type="evidence" value="ECO:0007669"/>
    <property type="project" value="InterPro"/>
</dbReference>
<evidence type="ECO:0000256" key="8">
    <source>
        <dbReference type="ARBA" id="ARBA00039074"/>
    </source>
</evidence>
<comment type="subcellular location">
    <subcellularLocation>
        <location evidence="1">Cytoplasm</location>
    </subcellularLocation>
</comment>
<keyword evidence="4" id="KW-0133">Cell shape</keyword>
<dbReference type="GO" id="GO:0008360">
    <property type="term" value="P:regulation of cell shape"/>
    <property type="evidence" value="ECO:0007669"/>
    <property type="project" value="UniProtKB-KW"/>
</dbReference>
<evidence type="ECO:0000256" key="9">
    <source>
        <dbReference type="ARBA" id="ARBA00040679"/>
    </source>
</evidence>
<evidence type="ECO:0000256" key="10">
    <source>
        <dbReference type="ARBA" id="ARBA00042933"/>
    </source>
</evidence>
<dbReference type="EMBL" id="JAQMFS010000029">
    <property type="protein sequence ID" value="MDB6185680.1"/>
    <property type="molecule type" value="Genomic_DNA"/>
</dbReference>
<evidence type="ECO:0000256" key="1">
    <source>
        <dbReference type="ARBA" id="ARBA00004496"/>
    </source>
</evidence>
<dbReference type="GO" id="GO:0071555">
    <property type="term" value="P:cell wall organization"/>
    <property type="evidence" value="ECO:0007669"/>
    <property type="project" value="UniProtKB-KW"/>
</dbReference>
<keyword evidence="3" id="KW-0808">Transferase</keyword>
<dbReference type="PANTHER" id="PTHR36174:SF1">
    <property type="entry name" value="LIPID II:GLYCINE GLYCYLTRANSFERASE"/>
    <property type="match status" value="1"/>
</dbReference>
<dbReference type="PANTHER" id="PTHR36174">
    <property type="entry name" value="LIPID II:GLYCINE GLYCYLTRANSFERASE"/>
    <property type="match status" value="1"/>
</dbReference>
<feature type="coiled-coil region" evidence="12">
    <location>
        <begin position="233"/>
        <end position="267"/>
    </location>
</feature>
<evidence type="ECO:0000256" key="5">
    <source>
        <dbReference type="ARBA" id="ARBA00022984"/>
    </source>
</evidence>
<evidence type="ECO:0000256" key="11">
    <source>
        <dbReference type="ARBA" id="ARBA00048654"/>
    </source>
</evidence>
<keyword evidence="7" id="KW-0961">Cell wall biogenesis/degradation</keyword>
<dbReference type="Proteomes" id="UP001212217">
    <property type="component" value="Unassembled WGS sequence"/>
</dbReference>
<evidence type="ECO:0000256" key="12">
    <source>
        <dbReference type="SAM" id="Coils"/>
    </source>
</evidence>
<dbReference type="Pfam" id="PF02388">
    <property type="entry name" value="FemAB"/>
    <property type="match status" value="1"/>
</dbReference>
<comment type="catalytic activity">
    <reaction evidence="11">
        <text>beta-D-GlcNAc-(1-&gt;4)-Mur2Ac(oyl-L-Ala-D-isoglutaminyl-L-Lys-D-Ala-D-Ala)-di-trans,octa-cis-undecaprenyl diphosphate + glycyl-tRNA(Gly) = beta-D-GlcNAc-(1-&gt;4)-Mur2Ac(oyl-L-Ala-D-isoglutaminyl-L-Lys-(N(6)-Gly)-D-Ala-D-Ala)-di-trans,octa-cis-undecaprenyl diphosphate + tRNA(Gly) + H(+)</text>
        <dbReference type="Rhea" id="RHEA:30435"/>
        <dbReference type="Rhea" id="RHEA-COMP:9664"/>
        <dbReference type="Rhea" id="RHEA-COMP:9683"/>
        <dbReference type="ChEBI" id="CHEBI:15378"/>
        <dbReference type="ChEBI" id="CHEBI:62233"/>
        <dbReference type="ChEBI" id="CHEBI:62234"/>
        <dbReference type="ChEBI" id="CHEBI:78442"/>
        <dbReference type="ChEBI" id="CHEBI:78522"/>
        <dbReference type="EC" id="2.3.2.16"/>
    </reaction>
</comment>
<dbReference type="InterPro" id="IPR016181">
    <property type="entry name" value="Acyl_CoA_acyltransferase"/>
</dbReference>
<evidence type="ECO:0000256" key="3">
    <source>
        <dbReference type="ARBA" id="ARBA00022679"/>
    </source>
</evidence>
<gene>
    <name evidence="13" type="ORF">PNO30_02670</name>
</gene>